<evidence type="ECO:0000256" key="1">
    <source>
        <dbReference type="SAM" id="MobiDB-lite"/>
    </source>
</evidence>
<feature type="non-terminal residue" evidence="2">
    <location>
        <position position="53"/>
    </location>
</feature>
<keyword evidence="3" id="KW-1185">Reference proteome</keyword>
<name>A0A9N9HZG5_9GLOM</name>
<accession>A0A9N9HZG5</accession>
<reference evidence="2" key="1">
    <citation type="submission" date="2021-06" db="EMBL/GenBank/DDBJ databases">
        <authorList>
            <person name="Kallberg Y."/>
            <person name="Tangrot J."/>
            <person name="Rosling A."/>
        </authorList>
    </citation>
    <scope>NUCLEOTIDE SEQUENCE</scope>
    <source>
        <strain evidence="2">UK204</strain>
    </source>
</reference>
<evidence type="ECO:0000313" key="2">
    <source>
        <dbReference type="EMBL" id="CAG8713639.1"/>
    </source>
</evidence>
<organism evidence="2 3">
    <name type="scientific">Funneliformis caledonium</name>
    <dbReference type="NCBI Taxonomy" id="1117310"/>
    <lineage>
        <taxon>Eukaryota</taxon>
        <taxon>Fungi</taxon>
        <taxon>Fungi incertae sedis</taxon>
        <taxon>Mucoromycota</taxon>
        <taxon>Glomeromycotina</taxon>
        <taxon>Glomeromycetes</taxon>
        <taxon>Glomerales</taxon>
        <taxon>Glomeraceae</taxon>
        <taxon>Funneliformis</taxon>
    </lineage>
</organism>
<feature type="compositionally biased region" description="Acidic residues" evidence="1">
    <location>
        <begin position="10"/>
        <end position="38"/>
    </location>
</feature>
<dbReference type="AlphaFoldDB" id="A0A9N9HZG5"/>
<evidence type="ECO:0000313" key="3">
    <source>
        <dbReference type="Proteomes" id="UP000789570"/>
    </source>
</evidence>
<gene>
    <name evidence="2" type="ORF">FCALED_LOCUS14053</name>
</gene>
<dbReference type="EMBL" id="CAJVPQ010009227">
    <property type="protein sequence ID" value="CAG8713639.1"/>
    <property type="molecule type" value="Genomic_DNA"/>
</dbReference>
<comment type="caution">
    <text evidence="2">The sequence shown here is derived from an EMBL/GenBank/DDBJ whole genome shotgun (WGS) entry which is preliminary data.</text>
</comment>
<dbReference type="Proteomes" id="UP000789570">
    <property type="component" value="Unassembled WGS sequence"/>
</dbReference>
<sequence length="53" mass="6328">KKYEKQVDLTGDEETSDEEDFQSIDELDDDEPDLEDYDLPLNDDKLFSCFEKY</sequence>
<feature type="region of interest" description="Disordered" evidence="1">
    <location>
        <begin position="1"/>
        <end position="40"/>
    </location>
</feature>
<protein>
    <submittedName>
        <fullName evidence="2">391_t:CDS:1</fullName>
    </submittedName>
</protein>
<proteinExistence type="predicted"/>